<gene>
    <name evidence="12" type="ORF">Pen02_13420</name>
</gene>
<organism evidence="12 13">
    <name type="scientific">Plantactinospora endophytica</name>
    <dbReference type="NCBI Taxonomy" id="673535"/>
    <lineage>
        <taxon>Bacteria</taxon>
        <taxon>Bacillati</taxon>
        <taxon>Actinomycetota</taxon>
        <taxon>Actinomycetes</taxon>
        <taxon>Micromonosporales</taxon>
        <taxon>Micromonosporaceae</taxon>
        <taxon>Plantactinospora</taxon>
    </lineage>
</organism>
<dbReference type="Pfam" id="PF17963">
    <property type="entry name" value="Big_9"/>
    <property type="match status" value="1"/>
</dbReference>
<keyword evidence="7" id="KW-0326">Glycosidase</keyword>
<protein>
    <recommendedName>
        <fullName evidence="3">mannan endo-1,4-beta-mannosidase</fullName>
        <ecNumber evidence="3">3.2.1.78</ecNumber>
    </recommendedName>
</protein>
<keyword evidence="4" id="KW-0964">Secreted</keyword>
<dbReference type="Proteomes" id="UP000646749">
    <property type="component" value="Unassembled WGS sequence"/>
</dbReference>
<feature type="region of interest" description="Disordered" evidence="8">
    <location>
        <begin position="425"/>
        <end position="445"/>
    </location>
</feature>
<dbReference type="Pfam" id="PF21253">
    <property type="entry name" value="Mann_GBD_bact"/>
    <property type="match status" value="1"/>
</dbReference>
<evidence type="ECO:0000256" key="5">
    <source>
        <dbReference type="ARBA" id="ARBA00022729"/>
    </source>
</evidence>
<dbReference type="EC" id="3.2.1.78" evidence="3"/>
<dbReference type="PANTHER" id="PTHR31451">
    <property type="match status" value="1"/>
</dbReference>
<dbReference type="SUPFAM" id="SSF51445">
    <property type="entry name" value="(Trans)glycosidases"/>
    <property type="match status" value="1"/>
</dbReference>
<name>A0ABQ4DVC4_9ACTN</name>
<dbReference type="PANTHER" id="PTHR31451:SF39">
    <property type="entry name" value="MANNAN ENDO-1,4-BETA-MANNOSIDASE 1"/>
    <property type="match status" value="1"/>
</dbReference>
<dbReference type="InterPro" id="IPR049475">
    <property type="entry name" value="Mann_GBD_bact"/>
</dbReference>
<dbReference type="Gene3D" id="2.60.120.260">
    <property type="entry name" value="Galactose-binding domain-like"/>
    <property type="match status" value="1"/>
</dbReference>
<evidence type="ECO:0000256" key="6">
    <source>
        <dbReference type="ARBA" id="ARBA00022801"/>
    </source>
</evidence>
<dbReference type="Pfam" id="PF26410">
    <property type="entry name" value="GH5_mannosidase"/>
    <property type="match status" value="1"/>
</dbReference>
<feature type="domain" description="Mannanase galactose-binding" evidence="10">
    <location>
        <begin position="544"/>
        <end position="649"/>
    </location>
</feature>
<feature type="chain" id="PRO_5045511969" description="mannan endo-1,4-beta-mannosidase" evidence="9">
    <location>
        <begin position="26"/>
        <end position="683"/>
    </location>
</feature>
<evidence type="ECO:0000259" key="10">
    <source>
        <dbReference type="Pfam" id="PF21253"/>
    </source>
</evidence>
<evidence type="ECO:0000256" key="3">
    <source>
        <dbReference type="ARBA" id="ARBA00012706"/>
    </source>
</evidence>
<evidence type="ECO:0000313" key="12">
    <source>
        <dbReference type="EMBL" id="GIG86406.1"/>
    </source>
</evidence>
<keyword evidence="13" id="KW-1185">Reference proteome</keyword>
<dbReference type="Gene3D" id="3.20.20.80">
    <property type="entry name" value="Glycosidases"/>
    <property type="match status" value="1"/>
</dbReference>
<evidence type="ECO:0000256" key="2">
    <source>
        <dbReference type="ARBA" id="ARBA00004613"/>
    </source>
</evidence>
<reference evidence="12 13" key="1">
    <citation type="submission" date="2021-01" db="EMBL/GenBank/DDBJ databases">
        <title>Whole genome shotgun sequence of Plantactinospora endophytica NBRC 110450.</title>
        <authorList>
            <person name="Komaki H."/>
            <person name="Tamura T."/>
        </authorList>
    </citation>
    <scope>NUCLEOTIDE SEQUENCE [LARGE SCALE GENOMIC DNA]</scope>
    <source>
        <strain evidence="12 13">NBRC 110450</strain>
    </source>
</reference>
<dbReference type="InterPro" id="IPR045053">
    <property type="entry name" value="MAN-like"/>
</dbReference>
<keyword evidence="5 9" id="KW-0732">Signal</keyword>
<proteinExistence type="predicted"/>
<comment type="subcellular location">
    <subcellularLocation>
        <location evidence="2">Secreted</location>
    </subcellularLocation>
</comment>
<evidence type="ECO:0000256" key="8">
    <source>
        <dbReference type="SAM" id="MobiDB-lite"/>
    </source>
</evidence>
<evidence type="ECO:0000256" key="9">
    <source>
        <dbReference type="SAM" id="SignalP"/>
    </source>
</evidence>
<evidence type="ECO:0000256" key="1">
    <source>
        <dbReference type="ARBA" id="ARBA00001678"/>
    </source>
</evidence>
<evidence type="ECO:0000259" key="11">
    <source>
        <dbReference type="Pfam" id="PF26410"/>
    </source>
</evidence>
<sequence>MKRHVPLLLALAGLLLAASPAPVSAAPDDPSAPSTPSTLFTPAGSGQAGNSGQSTAGFVVRKGDQLMLDGKRFRFAGTNNYYLMYKSRAMVDDVFADAKGAGFTVLRHWGFLDIGTPGGTDSVAGPADGVYFQYWDGQRPAYNDGPDGLERLDYVLYAARQAGIKLVIPLTNNWRDFGGIDQYVRWRGGQYHDEFYTDPVIRGWYRDWISHVLNRTNTLTGVAYKDDPTVMTWELGNEPRCKGSGVYPMSPTCTPAVLTAWADEMTRHIKSIDRRHLASVGDEGFYCDDPASADWTVNCGEGVDSIALTRLPAVDVVSYHLYPDHWGKDAAWGVEWIKRHNRDARRLGKPVMLGEFGYVDKATRNPVYQQWTDAHIASGGTGFLYWILSGIQDDGSLYPDYDGYTVYCPSPVCTTLGNAGDELVRGQRSRPPVADHDSGVTESGTPLTLTPATNDIAYRTTVRPASIDLDPSTAGQQRTVTGPGGVFTLDPANGTVRFVPADGFQGRAVAAYTIRDQAGRVSNVAELTVTVKPAPGDPILIASWETGVEGWAPGNWQPDAGTVAQTTDFHTQGAAGLRVAATGGGWFGVTLPTPVDLSAKATLKYDLRVDPTVGTSTSIALQTGEGWAWCQSTFGWVSQGTETTVTVDLLTEMSCDAAALADVRGILIYVSPGTHDLDHLRAE</sequence>
<dbReference type="InterPro" id="IPR001547">
    <property type="entry name" value="Glyco_hydro_5"/>
</dbReference>
<dbReference type="InterPro" id="IPR017853">
    <property type="entry name" value="GH"/>
</dbReference>
<evidence type="ECO:0000313" key="13">
    <source>
        <dbReference type="Proteomes" id="UP000646749"/>
    </source>
</evidence>
<evidence type="ECO:0000256" key="4">
    <source>
        <dbReference type="ARBA" id="ARBA00022525"/>
    </source>
</evidence>
<comment type="caution">
    <text evidence="12">The sequence shown here is derived from an EMBL/GenBank/DDBJ whole genome shotgun (WGS) entry which is preliminary data.</text>
</comment>
<feature type="region of interest" description="Disordered" evidence="8">
    <location>
        <begin position="25"/>
        <end position="55"/>
    </location>
</feature>
<keyword evidence="6" id="KW-0378">Hydrolase</keyword>
<comment type="catalytic activity">
    <reaction evidence="1">
        <text>Random hydrolysis of (1-&gt;4)-beta-D-mannosidic linkages in mannans, galactomannans and glucomannans.</text>
        <dbReference type="EC" id="3.2.1.78"/>
    </reaction>
</comment>
<evidence type="ECO:0000256" key="7">
    <source>
        <dbReference type="ARBA" id="ARBA00023295"/>
    </source>
</evidence>
<dbReference type="EMBL" id="BONW01000004">
    <property type="protein sequence ID" value="GIG86406.1"/>
    <property type="molecule type" value="Genomic_DNA"/>
</dbReference>
<feature type="signal peptide" evidence="9">
    <location>
        <begin position="1"/>
        <end position="25"/>
    </location>
</feature>
<dbReference type="RefSeq" id="WP_203865031.1">
    <property type="nucleotide sequence ID" value="NZ_BONW01000004.1"/>
</dbReference>
<feature type="domain" description="Glycoside hydrolase family 5" evidence="11">
    <location>
        <begin position="58"/>
        <end position="358"/>
    </location>
</feature>
<accession>A0ABQ4DVC4</accession>